<feature type="non-terminal residue" evidence="1">
    <location>
        <position position="31"/>
    </location>
</feature>
<sequence>MKIQFISKSFSKLSSGTLVLGVFEGNELTAS</sequence>
<gene>
    <name evidence="1" type="ORF">METZ01_LOCUS467869</name>
</gene>
<dbReference type="AlphaFoldDB" id="A0A383B6F3"/>
<evidence type="ECO:0000313" key="1">
    <source>
        <dbReference type="EMBL" id="SVE15015.1"/>
    </source>
</evidence>
<reference evidence="1" key="1">
    <citation type="submission" date="2018-05" db="EMBL/GenBank/DDBJ databases">
        <authorList>
            <person name="Lanie J.A."/>
            <person name="Ng W.-L."/>
            <person name="Kazmierczak K.M."/>
            <person name="Andrzejewski T.M."/>
            <person name="Davidsen T.M."/>
            <person name="Wayne K.J."/>
            <person name="Tettelin H."/>
            <person name="Glass J.I."/>
            <person name="Rusch D."/>
            <person name="Podicherti R."/>
            <person name="Tsui H.-C.T."/>
            <person name="Winkler M.E."/>
        </authorList>
    </citation>
    <scope>NUCLEOTIDE SEQUENCE</scope>
</reference>
<accession>A0A383B6F3</accession>
<protein>
    <submittedName>
        <fullName evidence="1">Uncharacterized protein</fullName>
    </submittedName>
</protein>
<proteinExistence type="predicted"/>
<name>A0A383B6F3_9ZZZZ</name>
<dbReference type="EMBL" id="UINC01197497">
    <property type="protein sequence ID" value="SVE15015.1"/>
    <property type="molecule type" value="Genomic_DNA"/>
</dbReference>
<organism evidence="1">
    <name type="scientific">marine metagenome</name>
    <dbReference type="NCBI Taxonomy" id="408172"/>
    <lineage>
        <taxon>unclassified sequences</taxon>
        <taxon>metagenomes</taxon>
        <taxon>ecological metagenomes</taxon>
    </lineage>
</organism>